<dbReference type="PANTHER" id="PTHR14969:SF13">
    <property type="entry name" value="AT30094P"/>
    <property type="match status" value="1"/>
</dbReference>
<gene>
    <name evidence="3" type="ORF">DFR49_2133</name>
</gene>
<evidence type="ECO:0000313" key="4">
    <source>
        <dbReference type="Proteomes" id="UP000266568"/>
    </source>
</evidence>
<protein>
    <submittedName>
        <fullName evidence="3">Undecaprenyl-diphosphatase</fullName>
    </submittedName>
</protein>
<evidence type="ECO:0000259" key="2">
    <source>
        <dbReference type="SMART" id="SM00014"/>
    </source>
</evidence>
<feature type="transmembrane region" description="Helical" evidence="1">
    <location>
        <begin position="218"/>
        <end position="237"/>
    </location>
</feature>
<feature type="transmembrane region" description="Helical" evidence="1">
    <location>
        <begin position="87"/>
        <end position="109"/>
    </location>
</feature>
<dbReference type="AlphaFoldDB" id="A0A397PE26"/>
<keyword evidence="1" id="KW-0472">Membrane</keyword>
<accession>A0A397PE26</accession>
<dbReference type="RefSeq" id="WP_211325866.1">
    <property type="nucleotide sequence ID" value="NZ_QXDC01000003.1"/>
</dbReference>
<dbReference type="InterPro" id="IPR036938">
    <property type="entry name" value="PAP2/HPO_sf"/>
</dbReference>
<keyword evidence="1" id="KW-0812">Transmembrane</keyword>
<organism evidence="3 4">
    <name type="scientific">Hephaestia caeni</name>
    <dbReference type="NCBI Taxonomy" id="645617"/>
    <lineage>
        <taxon>Bacteria</taxon>
        <taxon>Pseudomonadati</taxon>
        <taxon>Pseudomonadota</taxon>
        <taxon>Alphaproteobacteria</taxon>
        <taxon>Sphingomonadales</taxon>
        <taxon>Sphingomonadaceae</taxon>
        <taxon>Hephaestia</taxon>
    </lineage>
</organism>
<dbReference type="CDD" id="cd03392">
    <property type="entry name" value="PAP2_like_2"/>
    <property type="match status" value="1"/>
</dbReference>
<dbReference type="Gene3D" id="1.20.144.10">
    <property type="entry name" value="Phosphatidic acid phosphatase type 2/haloperoxidase"/>
    <property type="match status" value="1"/>
</dbReference>
<sequence length="242" mass="25676">MEHPHLPHPQGADAAGQVPEAVRHPPWLLWAAAGLALAMAIVALVGWTIDRGHVFGFDRSIMRAMRHAGNTALPIGPAWLEGLMIDITTLGGGTALTLVVVLTAGFLAVRRLWITAALVVAATALGSLAVDLAKLIVARPRPQVIDHLVEVSSMSFPSGHSANSAIVYLTIATLLAQVVDTRGARNFILVAAGLLVVAIGCSRVYLGVHWPTDVLAGWSFGTFWALGWWALGAWIRIKRSTG</sequence>
<feature type="transmembrane region" description="Helical" evidence="1">
    <location>
        <begin position="116"/>
        <end position="138"/>
    </location>
</feature>
<feature type="domain" description="Phosphatidic acid phosphatase type 2/haloperoxidase" evidence="2">
    <location>
        <begin position="116"/>
        <end position="229"/>
    </location>
</feature>
<keyword evidence="1" id="KW-1133">Transmembrane helix</keyword>
<name>A0A397PE26_9SPHN</name>
<dbReference type="PANTHER" id="PTHR14969">
    <property type="entry name" value="SPHINGOSINE-1-PHOSPHATE PHOSPHOHYDROLASE"/>
    <property type="match status" value="1"/>
</dbReference>
<dbReference type="Pfam" id="PF01569">
    <property type="entry name" value="PAP2"/>
    <property type="match status" value="1"/>
</dbReference>
<reference evidence="3 4" key="1">
    <citation type="submission" date="2018-08" db="EMBL/GenBank/DDBJ databases">
        <title>Genomic Encyclopedia of Type Strains, Phase IV (KMG-IV): sequencing the most valuable type-strain genomes for metagenomic binning, comparative biology and taxonomic classification.</title>
        <authorList>
            <person name="Goeker M."/>
        </authorList>
    </citation>
    <scope>NUCLEOTIDE SEQUENCE [LARGE SCALE GENOMIC DNA]</scope>
    <source>
        <strain evidence="3 4">DSM 25527</strain>
    </source>
</reference>
<dbReference type="EMBL" id="QXDC01000003">
    <property type="protein sequence ID" value="RIA43901.1"/>
    <property type="molecule type" value="Genomic_DNA"/>
</dbReference>
<feature type="transmembrane region" description="Helical" evidence="1">
    <location>
        <begin position="186"/>
        <end position="206"/>
    </location>
</feature>
<feature type="transmembrane region" description="Helical" evidence="1">
    <location>
        <begin position="158"/>
        <end position="179"/>
    </location>
</feature>
<dbReference type="SMART" id="SM00014">
    <property type="entry name" value="acidPPc"/>
    <property type="match status" value="1"/>
</dbReference>
<dbReference type="SUPFAM" id="SSF48317">
    <property type="entry name" value="Acid phosphatase/Vanadium-dependent haloperoxidase"/>
    <property type="match status" value="1"/>
</dbReference>
<dbReference type="InterPro" id="IPR000326">
    <property type="entry name" value="PAP2/HPO"/>
</dbReference>
<evidence type="ECO:0000313" key="3">
    <source>
        <dbReference type="EMBL" id="RIA43901.1"/>
    </source>
</evidence>
<comment type="caution">
    <text evidence="3">The sequence shown here is derived from an EMBL/GenBank/DDBJ whole genome shotgun (WGS) entry which is preliminary data.</text>
</comment>
<keyword evidence="4" id="KW-1185">Reference proteome</keyword>
<evidence type="ECO:0000256" key="1">
    <source>
        <dbReference type="SAM" id="Phobius"/>
    </source>
</evidence>
<proteinExistence type="predicted"/>
<feature type="transmembrane region" description="Helical" evidence="1">
    <location>
        <begin position="27"/>
        <end position="49"/>
    </location>
</feature>
<dbReference type="Proteomes" id="UP000266568">
    <property type="component" value="Unassembled WGS sequence"/>
</dbReference>